<gene>
    <name evidence="1" type="ORF">SLEP1_g6480</name>
</gene>
<keyword evidence="2" id="KW-1185">Reference proteome</keyword>
<sequence length="69" mass="7212">MECRKPALEAAAGSGEMECRKPALEAAAGSGEMECRKPALEAAAGSTDKNLKTVVWRARRKGAKPALAL</sequence>
<organism evidence="1 2">
    <name type="scientific">Rubroshorea leprosula</name>
    <dbReference type="NCBI Taxonomy" id="152421"/>
    <lineage>
        <taxon>Eukaryota</taxon>
        <taxon>Viridiplantae</taxon>
        <taxon>Streptophyta</taxon>
        <taxon>Embryophyta</taxon>
        <taxon>Tracheophyta</taxon>
        <taxon>Spermatophyta</taxon>
        <taxon>Magnoliopsida</taxon>
        <taxon>eudicotyledons</taxon>
        <taxon>Gunneridae</taxon>
        <taxon>Pentapetalae</taxon>
        <taxon>rosids</taxon>
        <taxon>malvids</taxon>
        <taxon>Malvales</taxon>
        <taxon>Dipterocarpaceae</taxon>
        <taxon>Rubroshorea</taxon>
    </lineage>
</organism>
<dbReference type="EMBL" id="BPVZ01000006">
    <property type="protein sequence ID" value="GKU92804.1"/>
    <property type="molecule type" value="Genomic_DNA"/>
</dbReference>
<protein>
    <submittedName>
        <fullName evidence="1">Uncharacterized protein</fullName>
    </submittedName>
</protein>
<reference evidence="1 2" key="1">
    <citation type="journal article" date="2021" name="Commun. Biol.">
        <title>The genome of Shorea leprosula (Dipterocarpaceae) highlights the ecological relevance of drought in aseasonal tropical rainforests.</title>
        <authorList>
            <person name="Ng K.K.S."/>
            <person name="Kobayashi M.J."/>
            <person name="Fawcett J.A."/>
            <person name="Hatakeyama M."/>
            <person name="Paape T."/>
            <person name="Ng C.H."/>
            <person name="Ang C.C."/>
            <person name="Tnah L.H."/>
            <person name="Lee C.T."/>
            <person name="Nishiyama T."/>
            <person name="Sese J."/>
            <person name="O'Brien M.J."/>
            <person name="Copetti D."/>
            <person name="Mohd Noor M.I."/>
            <person name="Ong R.C."/>
            <person name="Putra M."/>
            <person name="Sireger I.Z."/>
            <person name="Indrioko S."/>
            <person name="Kosugi Y."/>
            <person name="Izuno A."/>
            <person name="Isagi Y."/>
            <person name="Lee S.L."/>
            <person name="Shimizu K.K."/>
        </authorList>
    </citation>
    <scope>NUCLEOTIDE SEQUENCE [LARGE SCALE GENOMIC DNA]</scope>
    <source>
        <strain evidence="1">214</strain>
    </source>
</reference>
<proteinExistence type="predicted"/>
<evidence type="ECO:0000313" key="2">
    <source>
        <dbReference type="Proteomes" id="UP001054252"/>
    </source>
</evidence>
<dbReference type="Proteomes" id="UP001054252">
    <property type="component" value="Unassembled WGS sequence"/>
</dbReference>
<evidence type="ECO:0000313" key="1">
    <source>
        <dbReference type="EMBL" id="GKU92804.1"/>
    </source>
</evidence>
<name>A0AAV5I560_9ROSI</name>
<dbReference type="AlphaFoldDB" id="A0AAV5I560"/>
<accession>A0AAV5I560</accession>
<comment type="caution">
    <text evidence="1">The sequence shown here is derived from an EMBL/GenBank/DDBJ whole genome shotgun (WGS) entry which is preliminary data.</text>
</comment>